<dbReference type="InterPro" id="IPR007739">
    <property type="entry name" value="RgpF"/>
</dbReference>
<proteinExistence type="predicted"/>
<sequence>MRKDQVTSSKTRNLESWILAGGGGKAARLLYDFYVIRALRKRELFCPLWYWNENPDAFLPVRRSRLYRLGQKRLPVISKFGRLATHPITHYVRRGAAELRNPCIFFDTARYLAAHPEIVQTTINPLWHCIRSGGNASGFGRIALPPAQLSEVRRESFARLGVTELHTVPDRETAARRTAVHLHLFYPEMLDGFIGRLRNIPGSFDLFVSVSSDSVRKTTAARLAAAFPGLPTAVETVPNRGRDLAPFIVRFGRRLLEYDFICHIHSKKSPHDRRLSGWLGSTLDSLLGSPERVAGIRELLSRDGKFVYPAPPADVTPDPATGWSCNYDEAERLLNRYTDLDIRQFPVVDFPHGSMFWARSEALKRLLELPLSFDDFPEEPIPPDGTPAHGLERLLLILASDVPGRAYRLTAVR</sequence>
<protein>
    <recommendedName>
        <fullName evidence="3">Rhamnan synthesis protein F</fullName>
    </recommendedName>
</protein>
<keyword evidence="2" id="KW-1185">Reference proteome</keyword>
<evidence type="ECO:0008006" key="3">
    <source>
        <dbReference type="Google" id="ProtNLM"/>
    </source>
</evidence>
<reference evidence="1 2" key="1">
    <citation type="submission" date="2019-08" db="EMBL/GenBank/DDBJ databases">
        <title>In-depth cultivation of the pig gut microbiome towards novel bacterial diversity and tailored functional studies.</title>
        <authorList>
            <person name="Wylensek D."/>
            <person name="Hitch T.C.A."/>
            <person name="Clavel T."/>
        </authorList>
    </citation>
    <scope>NUCLEOTIDE SEQUENCE [LARGE SCALE GENOMIC DNA]</scope>
    <source>
        <strain evidence="1 2">BBE-744-WT-12</strain>
    </source>
</reference>
<dbReference type="AlphaFoldDB" id="A0A844G1T5"/>
<dbReference type="Pfam" id="PF05045">
    <property type="entry name" value="RgpF"/>
    <property type="match status" value="1"/>
</dbReference>
<comment type="caution">
    <text evidence="1">The sequence shown here is derived from an EMBL/GenBank/DDBJ whole genome shotgun (WGS) entry which is preliminary data.</text>
</comment>
<dbReference type="Proteomes" id="UP000435649">
    <property type="component" value="Unassembled WGS sequence"/>
</dbReference>
<evidence type="ECO:0000313" key="1">
    <source>
        <dbReference type="EMBL" id="MST96914.1"/>
    </source>
</evidence>
<dbReference type="EMBL" id="VUNS01000006">
    <property type="protein sequence ID" value="MST96914.1"/>
    <property type="molecule type" value="Genomic_DNA"/>
</dbReference>
<name>A0A844G1T5_9BACT</name>
<accession>A0A844G1T5</accession>
<organism evidence="1 2">
    <name type="scientific">Victivallis lenta</name>
    <dbReference type="NCBI Taxonomy" id="2606640"/>
    <lineage>
        <taxon>Bacteria</taxon>
        <taxon>Pseudomonadati</taxon>
        <taxon>Lentisphaerota</taxon>
        <taxon>Lentisphaeria</taxon>
        <taxon>Victivallales</taxon>
        <taxon>Victivallaceae</taxon>
        <taxon>Victivallis</taxon>
    </lineage>
</organism>
<evidence type="ECO:0000313" key="2">
    <source>
        <dbReference type="Proteomes" id="UP000435649"/>
    </source>
</evidence>
<gene>
    <name evidence="1" type="ORF">FYJ85_07615</name>
</gene>